<dbReference type="Proteomes" id="UP001596139">
    <property type="component" value="Unassembled WGS sequence"/>
</dbReference>
<proteinExistence type="predicted"/>
<dbReference type="SMART" id="SM00342">
    <property type="entry name" value="HTH_ARAC"/>
    <property type="match status" value="1"/>
</dbReference>
<dbReference type="RefSeq" id="WP_031065844.1">
    <property type="nucleotide sequence ID" value="NZ_JBHSPX010000001.1"/>
</dbReference>
<gene>
    <name evidence="5" type="ORF">ACFP4F_00030</name>
</gene>
<dbReference type="SUPFAM" id="SSF46689">
    <property type="entry name" value="Homeodomain-like"/>
    <property type="match status" value="1"/>
</dbReference>
<dbReference type="PANTHER" id="PTHR47894">
    <property type="entry name" value="HTH-TYPE TRANSCRIPTIONAL REGULATOR GADX"/>
    <property type="match status" value="1"/>
</dbReference>
<dbReference type="InterPro" id="IPR009057">
    <property type="entry name" value="Homeodomain-like_sf"/>
</dbReference>
<evidence type="ECO:0000313" key="5">
    <source>
        <dbReference type="EMBL" id="MFC6060936.1"/>
    </source>
</evidence>
<organism evidence="5 6">
    <name type="scientific">Streptomyces ochraceiscleroticus</name>
    <dbReference type="NCBI Taxonomy" id="47761"/>
    <lineage>
        <taxon>Bacteria</taxon>
        <taxon>Bacillati</taxon>
        <taxon>Actinomycetota</taxon>
        <taxon>Actinomycetes</taxon>
        <taxon>Kitasatosporales</taxon>
        <taxon>Streptomycetaceae</taxon>
        <taxon>Streptomyces</taxon>
    </lineage>
</organism>
<accession>A0ABW1MAY0</accession>
<dbReference type="InterPro" id="IPR032687">
    <property type="entry name" value="AraC-type_N"/>
</dbReference>
<dbReference type="Pfam" id="PF12625">
    <property type="entry name" value="Arabinose_bd"/>
    <property type="match status" value="1"/>
</dbReference>
<dbReference type="PROSITE" id="PS01124">
    <property type="entry name" value="HTH_ARAC_FAMILY_2"/>
    <property type="match status" value="1"/>
</dbReference>
<dbReference type="EMBL" id="JBHSPX010000001">
    <property type="protein sequence ID" value="MFC6060936.1"/>
    <property type="molecule type" value="Genomic_DNA"/>
</dbReference>
<comment type="caution">
    <text evidence="5">The sequence shown here is derived from an EMBL/GenBank/DDBJ whole genome shotgun (WGS) entry which is preliminary data.</text>
</comment>
<dbReference type="InterPro" id="IPR018060">
    <property type="entry name" value="HTH_AraC"/>
</dbReference>
<keyword evidence="2" id="KW-0238">DNA-binding</keyword>
<evidence type="ECO:0000313" key="6">
    <source>
        <dbReference type="Proteomes" id="UP001596139"/>
    </source>
</evidence>
<evidence type="ECO:0000256" key="3">
    <source>
        <dbReference type="ARBA" id="ARBA00023163"/>
    </source>
</evidence>
<dbReference type="Pfam" id="PF12833">
    <property type="entry name" value="HTH_18"/>
    <property type="match status" value="1"/>
</dbReference>
<keyword evidence="1" id="KW-0805">Transcription regulation</keyword>
<evidence type="ECO:0000256" key="1">
    <source>
        <dbReference type="ARBA" id="ARBA00023015"/>
    </source>
</evidence>
<protein>
    <submittedName>
        <fullName evidence="5">AraC family transcriptional regulator ligand-binding domain-containing protein</fullName>
    </submittedName>
</protein>
<dbReference type="PANTHER" id="PTHR47894:SF4">
    <property type="entry name" value="HTH-TYPE TRANSCRIPTIONAL REGULATOR GADX"/>
    <property type="match status" value="1"/>
</dbReference>
<evidence type="ECO:0000259" key="4">
    <source>
        <dbReference type="PROSITE" id="PS01124"/>
    </source>
</evidence>
<keyword evidence="3" id="KW-0804">Transcription</keyword>
<reference evidence="6" key="1">
    <citation type="journal article" date="2019" name="Int. J. Syst. Evol. Microbiol.">
        <title>The Global Catalogue of Microorganisms (GCM) 10K type strain sequencing project: providing services to taxonomists for standard genome sequencing and annotation.</title>
        <authorList>
            <consortium name="The Broad Institute Genomics Platform"/>
            <consortium name="The Broad Institute Genome Sequencing Center for Infectious Disease"/>
            <person name="Wu L."/>
            <person name="Ma J."/>
        </authorList>
    </citation>
    <scope>NUCLEOTIDE SEQUENCE [LARGE SCALE GENOMIC DNA]</scope>
    <source>
        <strain evidence="6">CGMCC 1.15180</strain>
    </source>
</reference>
<keyword evidence="6" id="KW-1185">Reference proteome</keyword>
<name>A0ABW1MAY0_9ACTN</name>
<sequence>MSVIRSAGLRGFRATVAELGGDAEEYAAAAGLPVAALDADDLLVDDQAMTKVLELAAAGLDRPDLGLRVAARQDFGMLGALALAIQHSPTVADALECTSRYLFVHAQALSLTLEPDPYDAPGIAALRYGPHPGLPAPVQGTDLGLGFLHRAIQFLVDGPYGLRTVELPYRPAAPLATYEEFFGVPVRVGRPAALLRVPKSLGDRPLAGGDEHLRRLALAFLAEQAPDERADIVLRVRGAVQQSLGTTPPDIGAVARLLSVHPRTLQRRLRDEGTTYAAILDDVRRQAARHYLTGTAIPMTQIAALLGLSEQSALSRCCRRWWGTSPTGVRRGERLPGLPDPPEGRTS</sequence>
<evidence type="ECO:0000256" key="2">
    <source>
        <dbReference type="ARBA" id="ARBA00023125"/>
    </source>
</evidence>
<dbReference type="Gene3D" id="1.10.10.60">
    <property type="entry name" value="Homeodomain-like"/>
    <property type="match status" value="1"/>
</dbReference>
<feature type="domain" description="HTH araC/xylS-type" evidence="4">
    <location>
        <begin position="234"/>
        <end position="332"/>
    </location>
</feature>